<dbReference type="GO" id="GO:0005789">
    <property type="term" value="C:endoplasmic reticulum membrane"/>
    <property type="evidence" value="ECO:0007669"/>
    <property type="project" value="TreeGrafter"/>
</dbReference>
<reference evidence="8 9" key="1">
    <citation type="submission" date="2013-12" db="EMBL/GenBank/DDBJ databases">
        <title>Draft genome of the parsitic nematode Ancylostoma duodenale.</title>
        <authorList>
            <person name="Mitreva M."/>
        </authorList>
    </citation>
    <scope>NUCLEOTIDE SEQUENCE [LARGE SCALE GENOMIC DNA]</scope>
    <source>
        <strain evidence="8 9">Zhejiang</strain>
    </source>
</reference>
<organism evidence="8 9">
    <name type="scientific">Ancylostoma duodenale</name>
    <dbReference type="NCBI Taxonomy" id="51022"/>
    <lineage>
        <taxon>Eukaryota</taxon>
        <taxon>Metazoa</taxon>
        <taxon>Ecdysozoa</taxon>
        <taxon>Nematoda</taxon>
        <taxon>Chromadorea</taxon>
        <taxon>Rhabditida</taxon>
        <taxon>Rhabditina</taxon>
        <taxon>Rhabditomorpha</taxon>
        <taxon>Strongyloidea</taxon>
        <taxon>Ancylostomatidae</taxon>
        <taxon>Ancylostomatinae</taxon>
        <taxon>Ancylostoma</taxon>
    </lineage>
</organism>
<dbReference type="InterPro" id="IPR008010">
    <property type="entry name" value="Tatp1"/>
</dbReference>
<sequence length="239" mass="26959">VSRRMGFIPIPLSIMLIRVLSQTFTLQSKTSIVICVIAWLLMVSIKICNGIVLLGKACVHVTAYKELQARAEYDLYRKRMVEKKSKSAPSSPRISLIDFSAALKATYPDVLHQTAGVKGFTISDLMSQWEDLEMMSQRRSTEREREERPPRRTQSLAHMSRSKRDKSEPPPSIPEGEEKSTKDDSSTTTEKREKEKEKTDAGQSSPKKKIAQPTTDCEGLADVTAYKMLPPEQGVERIE</sequence>
<keyword evidence="5 7" id="KW-0472">Membrane</keyword>
<evidence type="ECO:0000256" key="4">
    <source>
        <dbReference type="ARBA" id="ARBA00022989"/>
    </source>
</evidence>
<evidence type="ECO:0000256" key="3">
    <source>
        <dbReference type="ARBA" id="ARBA00022692"/>
    </source>
</evidence>
<comment type="similarity">
    <text evidence="2">Belongs to the TAPT1 family.</text>
</comment>
<evidence type="ECO:0000256" key="1">
    <source>
        <dbReference type="ARBA" id="ARBA00004141"/>
    </source>
</evidence>
<feature type="transmembrane region" description="Helical" evidence="7">
    <location>
        <begin position="31"/>
        <end position="55"/>
    </location>
</feature>
<dbReference type="Pfam" id="PF05346">
    <property type="entry name" value="DUF747"/>
    <property type="match status" value="1"/>
</dbReference>
<protein>
    <submittedName>
        <fullName evidence="8">Uncharacterized protein</fullName>
    </submittedName>
</protein>
<feature type="region of interest" description="Disordered" evidence="6">
    <location>
        <begin position="134"/>
        <end position="219"/>
    </location>
</feature>
<dbReference type="EMBL" id="KN771024">
    <property type="protein sequence ID" value="KIH45829.1"/>
    <property type="molecule type" value="Genomic_DNA"/>
</dbReference>
<dbReference type="GO" id="GO:0036064">
    <property type="term" value="C:ciliary basal body"/>
    <property type="evidence" value="ECO:0007669"/>
    <property type="project" value="TreeGrafter"/>
</dbReference>
<keyword evidence="4 7" id="KW-1133">Transmembrane helix</keyword>
<dbReference type="GO" id="GO:0045724">
    <property type="term" value="P:positive regulation of cilium assembly"/>
    <property type="evidence" value="ECO:0007669"/>
    <property type="project" value="TreeGrafter"/>
</dbReference>
<dbReference type="Proteomes" id="UP000054047">
    <property type="component" value="Unassembled WGS sequence"/>
</dbReference>
<gene>
    <name evidence="8" type="ORF">ANCDUO_24125</name>
</gene>
<evidence type="ECO:0000256" key="7">
    <source>
        <dbReference type="SAM" id="Phobius"/>
    </source>
</evidence>
<dbReference type="PANTHER" id="PTHR13317">
    <property type="entry name" value="TRANSMEMBRANE ANTERIOR POSTERIOR TRANSFORMATION PROTEIN 1 HOMOLOG"/>
    <property type="match status" value="1"/>
</dbReference>
<evidence type="ECO:0000256" key="5">
    <source>
        <dbReference type="ARBA" id="ARBA00023136"/>
    </source>
</evidence>
<dbReference type="PANTHER" id="PTHR13317:SF4">
    <property type="entry name" value="TRANSMEMBRANE ANTERIOR POSTERIOR TRANSFORMATION PROTEIN 1 HOMOLOG"/>
    <property type="match status" value="1"/>
</dbReference>
<proteinExistence type="inferred from homology"/>
<dbReference type="OrthoDB" id="29023at2759"/>
<comment type="subcellular location">
    <subcellularLocation>
        <location evidence="1">Membrane</location>
        <topology evidence="1">Multi-pass membrane protein</topology>
    </subcellularLocation>
</comment>
<dbReference type="AlphaFoldDB" id="A0A0C2FGH7"/>
<feature type="compositionally biased region" description="Basic and acidic residues" evidence="6">
    <location>
        <begin position="176"/>
        <end position="200"/>
    </location>
</feature>
<evidence type="ECO:0000256" key="2">
    <source>
        <dbReference type="ARBA" id="ARBA00008803"/>
    </source>
</evidence>
<keyword evidence="9" id="KW-1185">Reference proteome</keyword>
<feature type="non-terminal residue" evidence="8">
    <location>
        <position position="1"/>
    </location>
</feature>
<evidence type="ECO:0000256" key="6">
    <source>
        <dbReference type="SAM" id="MobiDB-lite"/>
    </source>
</evidence>
<evidence type="ECO:0000313" key="9">
    <source>
        <dbReference type="Proteomes" id="UP000054047"/>
    </source>
</evidence>
<accession>A0A0C2FGH7</accession>
<keyword evidence="3 7" id="KW-0812">Transmembrane</keyword>
<feature type="compositionally biased region" description="Basic and acidic residues" evidence="6">
    <location>
        <begin position="139"/>
        <end position="150"/>
    </location>
</feature>
<evidence type="ECO:0000313" key="8">
    <source>
        <dbReference type="EMBL" id="KIH45829.1"/>
    </source>
</evidence>
<name>A0A0C2FGH7_9BILA</name>